<accession>A0ABX1S2Y2</accession>
<evidence type="ECO:0000313" key="2">
    <source>
        <dbReference type="EMBL" id="NMH89615.1"/>
    </source>
</evidence>
<dbReference type="RefSeq" id="WP_169676754.1">
    <property type="nucleotide sequence ID" value="NZ_JABBHF010000014.1"/>
</dbReference>
<dbReference type="InterPro" id="IPR004360">
    <property type="entry name" value="Glyas_Fos-R_dOase_dom"/>
</dbReference>
<keyword evidence="3" id="KW-1185">Reference proteome</keyword>
<dbReference type="Pfam" id="PF00903">
    <property type="entry name" value="Glyoxalase"/>
    <property type="match status" value="1"/>
</dbReference>
<dbReference type="InterPro" id="IPR029068">
    <property type="entry name" value="Glyas_Bleomycin-R_OHBP_Dase"/>
</dbReference>
<gene>
    <name evidence="2" type="ORF">HHX25_19065</name>
</gene>
<dbReference type="EMBL" id="JABBHF010000014">
    <property type="protein sequence ID" value="NMH89615.1"/>
    <property type="molecule type" value="Genomic_DNA"/>
</dbReference>
<evidence type="ECO:0000259" key="1">
    <source>
        <dbReference type="Pfam" id="PF00903"/>
    </source>
</evidence>
<dbReference type="SUPFAM" id="SSF54593">
    <property type="entry name" value="Glyoxalase/Bleomycin resistance protein/Dihydroxybiphenyl dioxygenase"/>
    <property type="match status" value="1"/>
</dbReference>
<proteinExistence type="predicted"/>
<name>A0ABX1S2Y2_9FLAO</name>
<reference evidence="2 3" key="1">
    <citation type="submission" date="2020-04" db="EMBL/GenBank/DDBJ databases">
        <title>A Flavivirga sp. nov.</title>
        <authorList>
            <person name="Sun X."/>
        </authorList>
    </citation>
    <scope>NUCLEOTIDE SEQUENCE [LARGE SCALE GENOMIC DNA]</scope>
    <source>
        <strain evidence="2 3">Y03</strain>
    </source>
</reference>
<feature type="domain" description="Glyoxalase/fosfomycin resistance/dioxygenase" evidence="1">
    <location>
        <begin position="12"/>
        <end position="133"/>
    </location>
</feature>
<organism evidence="2 3">
    <name type="scientific">Flavivirga algicola</name>
    <dbReference type="NCBI Taxonomy" id="2729136"/>
    <lineage>
        <taxon>Bacteria</taxon>
        <taxon>Pseudomonadati</taxon>
        <taxon>Bacteroidota</taxon>
        <taxon>Flavobacteriia</taxon>
        <taxon>Flavobacteriales</taxon>
        <taxon>Flavobacteriaceae</taxon>
        <taxon>Flavivirga</taxon>
    </lineage>
</organism>
<comment type="caution">
    <text evidence="2">The sequence shown here is derived from an EMBL/GenBank/DDBJ whole genome shotgun (WGS) entry which is preliminary data.</text>
</comment>
<dbReference type="Proteomes" id="UP000746690">
    <property type="component" value="Unassembled WGS sequence"/>
</dbReference>
<sequence>MKVNKLTPNFEVKNIRKTVEFYQSVLGFILVMAVPETQDGIEQSFTDDKEYIYALVSKDNVEMMFQKTESFKRDVLFAKDLSMSASVSFYMEIEGVDNFYKQIKSKGLNPTKLKTAWYGMREFYLTDNNGYILGFAEKGAEQ</sequence>
<protein>
    <submittedName>
        <fullName evidence="2">Bleomycin resistance family protein</fullName>
    </submittedName>
</protein>
<dbReference type="Gene3D" id="3.10.180.10">
    <property type="entry name" value="2,3-Dihydroxybiphenyl 1,2-Dioxygenase, domain 1"/>
    <property type="match status" value="1"/>
</dbReference>
<evidence type="ECO:0000313" key="3">
    <source>
        <dbReference type="Proteomes" id="UP000746690"/>
    </source>
</evidence>